<dbReference type="AlphaFoldDB" id="A0A6C0LTC3"/>
<keyword evidence="2" id="KW-0472">Membrane</keyword>
<keyword evidence="2" id="KW-1133">Transmembrane helix</keyword>
<evidence type="ECO:0000256" key="2">
    <source>
        <dbReference type="SAM" id="Phobius"/>
    </source>
</evidence>
<feature type="transmembrane region" description="Helical" evidence="2">
    <location>
        <begin position="109"/>
        <end position="127"/>
    </location>
</feature>
<name>A0A6C0LTC3_9ZZZZ</name>
<protein>
    <submittedName>
        <fullName evidence="3">Uncharacterized protein</fullName>
    </submittedName>
</protein>
<organism evidence="3">
    <name type="scientific">viral metagenome</name>
    <dbReference type="NCBI Taxonomy" id="1070528"/>
    <lineage>
        <taxon>unclassified sequences</taxon>
        <taxon>metagenomes</taxon>
        <taxon>organismal metagenomes</taxon>
    </lineage>
</organism>
<evidence type="ECO:0000256" key="1">
    <source>
        <dbReference type="SAM" id="MobiDB-lite"/>
    </source>
</evidence>
<reference evidence="3" key="1">
    <citation type="journal article" date="2020" name="Nature">
        <title>Giant virus diversity and host interactions through global metagenomics.</title>
        <authorList>
            <person name="Schulz F."/>
            <person name="Roux S."/>
            <person name="Paez-Espino D."/>
            <person name="Jungbluth S."/>
            <person name="Walsh D.A."/>
            <person name="Denef V.J."/>
            <person name="McMahon K.D."/>
            <person name="Konstantinidis K.T."/>
            <person name="Eloe-Fadrosh E.A."/>
            <person name="Kyrpides N.C."/>
            <person name="Woyke T."/>
        </authorList>
    </citation>
    <scope>NUCLEOTIDE SEQUENCE</scope>
    <source>
        <strain evidence="3">GVMAG-S-1014582-52</strain>
    </source>
</reference>
<proteinExistence type="predicted"/>
<keyword evidence="2" id="KW-0812">Transmembrane</keyword>
<sequence>MFGVENSQNLQEISPAGSDISPMTGIMSFDPSNESQWSSPFENKIYTTEEKKPPFANYYASDLSDKLLRKEMQNKHLNKTIDLVAEYQEPIFRTVNRVVRKKTNVNKEVIILLILLAVILLIWKWYVSHK</sequence>
<evidence type="ECO:0000313" key="3">
    <source>
        <dbReference type="EMBL" id="QHU33258.1"/>
    </source>
</evidence>
<dbReference type="EMBL" id="MN740556">
    <property type="protein sequence ID" value="QHU33258.1"/>
    <property type="molecule type" value="Genomic_DNA"/>
</dbReference>
<feature type="compositionally biased region" description="Polar residues" evidence="1">
    <location>
        <begin position="1"/>
        <end position="12"/>
    </location>
</feature>
<accession>A0A6C0LTC3</accession>
<feature type="region of interest" description="Disordered" evidence="1">
    <location>
        <begin position="1"/>
        <end position="25"/>
    </location>
</feature>